<feature type="transmembrane region" description="Helical" evidence="7">
    <location>
        <begin position="116"/>
        <end position="143"/>
    </location>
</feature>
<evidence type="ECO:0000259" key="8">
    <source>
        <dbReference type="Pfam" id="PF02714"/>
    </source>
</evidence>
<dbReference type="VEuPathDB" id="FungiDB:H257_01741"/>
<feature type="transmembrane region" description="Helical" evidence="7">
    <location>
        <begin position="505"/>
        <end position="527"/>
    </location>
</feature>
<dbReference type="GO" id="GO:0005886">
    <property type="term" value="C:plasma membrane"/>
    <property type="evidence" value="ECO:0007669"/>
    <property type="project" value="TreeGrafter"/>
</dbReference>
<reference evidence="10" key="1">
    <citation type="submission" date="2013-12" db="EMBL/GenBank/DDBJ databases">
        <title>The Genome Sequence of Aphanomyces astaci APO3.</title>
        <authorList>
            <consortium name="The Broad Institute Genomics Platform"/>
            <person name="Russ C."/>
            <person name="Tyler B."/>
            <person name="van West P."/>
            <person name="Dieguez-Uribeondo J."/>
            <person name="Young S.K."/>
            <person name="Zeng Q."/>
            <person name="Gargeya S."/>
            <person name="Fitzgerald M."/>
            <person name="Abouelleil A."/>
            <person name="Alvarado L."/>
            <person name="Chapman S.B."/>
            <person name="Gainer-Dewar J."/>
            <person name="Goldberg J."/>
            <person name="Griggs A."/>
            <person name="Gujja S."/>
            <person name="Hansen M."/>
            <person name="Howarth C."/>
            <person name="Imamovic A."/>
            <person name="Ireland A."/>
            <person name="Larimer J."/>
            <person name="McCowan C."/>
            <person name="Murphy C."/>
            <person name="Pearson M."/>
            <person name="Poon T.W."/>
            <person name="Priest M."/>
            <person name="Roberts A."/>
            <person name="Saif S."/>
            <person name="Shea T."/>
            <person name="Sykes S."/>
            <person name="Wortman J."/>
            <person name="Nusbaum C."/>
            <person name="Birren B."/>
        </authorList>
    </citation>
    <scope>NUCLEOTIDE SEQUENCE [LARGE SCALE GENOMIC DNA]</scope>
    <source>
        <strain evidence="10">APO3</strain>
    </source>
</reference>
<feature type="transmembrane region" description="Helical" evidence="7">
    <location>
        <begin position="689"/>
        <end position="709"/>
    </location>
</feature>
<dbReference type="Pfam" id="PF02714">
    <property type="entry name" value="RSN1_7TM"/>
    <property type="match status" value="1"/>
</dbReference>
<dbReference type="PANTHER" id="PTHR13018">
    <property type="entry name" value="PROBABLE MEMBRANE PROTEIN DUF221-RELATED"/>
    <property type="match status" value="1"/>
</dbReference>
<dbReference type="OrthoDB" id="1689567at2759"/>
<feature type="transmembrane region" description="Helical" evidence="7">
    <location>
        <begin position="607"/>
        <end position="636"/>
    </location>
</feature>
<keyword evidence="6 7" id="KW-0472">Membrane</keyword>
<comment type="similarity">
    <text evidence="2">Belongs to the CSC1 (TC 1.A.17) family.</text>
</comment>
<organism evidence="10">
    <name type="scientific">Aphanomyces astaci</name>
    <name type="common">Crayfish plague agent</name>
    <dbReference type="NCBI Taxonomy" id="112090"/>
    <lineage>
        <taxon>Eukaryota</taxon>
        <taxon>Sar</taxon>
        <taxon>Stramenopiles</taxon>
        <taxon>Oomycota</taxon>
        <taxon>Saprolegniomycetes</taxon>
        <taxon>Saprolegniales</taxon>
        <taxon>Verrucalvaceae</taxon>
        <taxon>Aphanomyces</taxon>
    </lineage>
</organism>
<feature type="domain" description="CSC1/OSCA1-like N-terminal transmembrane" evidence="9">
    <location>
        <begin position="31"/>
        <end position="176"/>
    </location>
</feature>
<dbReference type="AlphaFoldDB" id="W4H3M7"/>
<feature type="transmembrane region" description="Helical" evidence="7">
    <location>
        <begin position="657"/>
        <end position="683"/>
    </location>
</feature>
<evidence type="ECO:0000256" key="6">
    <source>
        <dbReference type="ARBA" id="ARBA00023136"/>
    </source>
</evidence>
<evidence type="ECO:0000256" key="7">
    <source>
        <dbReference type="SAM" id="Phobius"/>
    </source>
</evidence>
<keyword evidence="4 7" id="KW-0812">Transmembrane</keyword>
<keyword evidence="3" id="KW-0813">Transport</keyword>
<evidence type="ECO:0000256" key="1">
    <source>
        <dbReference type="ARBA" id="ARBA00004141"/>
    </source>
</evidence>
<evidence type="ECO:0000313" key="10">
    <source>
        <dbReference type="EMBL" id="ETV86590.1"/>
    </source>
</evidence>
<proteinExistence type="inferred from homology"/>
<dbReference type="GeneID" id="20803737"/>
<evidence type="ECO:0000256" key="2">
    <source>
        <dbReference type="ARBA" id="ARBA00007779"/>
    </source>
</evidence>
<dbReference type="Pfam" id="PF13967">
    <property type="entry name" value="RSN1_TM"/>
    <property type="match status" value="1"/>
</dbReference>
<comment type="subcellular location">
    <subcellularLocation>
        <location evidence="1">Membrane</location>
        <topology evidence="1">Multi-pass membrane protein</topology>
    </subcellularLocation>
</comment>
<dbReference type="GO" id="GO:0005227">
    <property type="term" value="F:calcium-activated cation channel activity"/>
    <property type="evidence" value="ECO:0007669"/>
    <property type="project" value="InterPro"/>
</dbReference>
<evidence type="ECO:0008006" key="11">
    <source>
        <dbReference type="Google" id="ProtNLM"/>
    </source>
</evidence>
<dbReference type="InterPro" id="IPR032880">
    <property type="entry name" value="CSC1/OSCA1-like_N"/>
</dbReference>
<dbReference type="InterPro" id="IPR003864">
    <property type="entry name" value="CSC1/OSCA1-like_7TM"/>
</dbReference>
<dbReference type="InterPro" id="IPR045122">
    <property type="entry name" value="Csc1-like"/>
</dbReference>
<protein>
    <recommendedName>
        <fullName evidence="11">CSC1/OSCA1-like 7TM region domain-containing protein</fullName>
    </recommendedName>
</protein>
<keyword evidence="5 7" id="KW-1133">Transmembrane helix</keyword>
<evidence type="ECO:0000256" key="5">
    <source>
        <dbReference type="ARBA" id="ARBA00022989"/>
    </source>
</evidence>
<dbReference type="PANTHER" id="PTHR13018:SF5">
    <property type="entry name" value="RE44586P"/>
    <property type="match status" value="1"/>
</dbReference>
<evidence type="ECO:0000256" key="4">
    <source>
        <dbReference type="ARBA" id="ARBA00022692"/>
    </source>
</evidence>
<sequence>MNSTGDIWHVDYTQKRLEQAAQGWSSIALVFSVNCCMFAVACVLFRLSRSSRTSLFFMGATNSNFAAYPFNQPHMTEWQHFVAFLSTPNDVSSLQQAVGDEGAFYLTFQVYALKMVLAMTAFAFLVLIPTYVLCAPTSLAAFSTMTIRAVPDKSPLLWVSVASCYVFSAMYAIFLTQLGYLCNNKDPTNTNLLCMIPSELSAKTVLVDAGAPKCMSPERTFYLLDQIFPGLISHVAVVYDLTEYKRSHTIRIANENTVDRLTLLLTRKHRGTLPWYVHLFHEPRSYLSTTSLASQIQSLQRDIDKRHSHEIRSIQSILTTHRGTGRVFIIFNDPKAKARFVRKIQRRSTTHLVARTPKQHHATLRQKIHELSLLSWHLELAPEPDDLDWHFISYHRAKRTALTALIYTFLTVFIVLFTSPLAVTSAIASGTYAGTAKSLNDLVMQTKEWAANLSPAMANVTASYVPTMILVMINAVLLNVILHAGRMQPKCTDSAKEKSILHYSAVYLIFNTLVVPSFTFVSINALLQHFMGQGQQVLEMFEMLFLNNSGVFFVNYVIQRAFVGTAVAALRLSEAGQMWWKVMRAMTTAEYDDAVRPWNFYTGTQSALQISVLVVIVAFSTVVPVILPFGAFYLSVQHVVDKYALLYVRPKIKGKGAIAATSTHASMFALVIYQCAMAGFFLVRGTWHQIAAVVALLVVSSVFMLWQYIRDKGQLYRAVGQPYKPEQTMLLSPNSKCVDMYRDPVLRLLDATTRTQSERYGSIVLP</sequence>
<accession>W4H3M7</accession>
<dbReference type="EMBL" id="KI913116">
    <property type="protein sequence ID" value="ETV86590.1"/>
    <property type="molecule type" value="Genomic_DNA"/>
</dbReference>
<feature type="transmembrane region" description="Helical" evidence="7">
    <location>
        <begin position="24"/>
        <end position="45"/>
    </location>
</feature>
<gene>
    <name evidence="10" type="ORF">H257_01741</name>
</gene>
<name>W4H3M7_APHAT</name>
<feature type="domain" description="CSC1/OSCA1-like 7TM region" evidence="8">
    <location>
        <begin position="405"/>
        <end position="681"/>
    </location>
</feature>
<feature type="transmembrane region" description="Helical" evidence="7">
    <location>
        <begin position="464"/>
        <end position="484"/>
    </location>
</feature>
<feature type="transmembrane region" description="Helical" evidence="7">
    <location>
        <begin position="155"/>
        <end position="175"/>
    </location>
</feature>
<evidence type="ECO:0000256" key="3">
    <source>
        <dbReference type="ARBA" id="ARBA00022448"/>
    </source>
</evidence>
<dbReference type="RefSeq" id="XP_009823389.1">
    <property type="nucleotide sequence ID" value="XM_009825087.1"/>
</dbReference>
<feature type="transmembrane region" description="Helical" evidence="7">
    <location>
        <begin position="404"/>
        <end position="428"/>
    </location>
</feature>
<evidence type="ECO:0000259" key="9">
    <source>
        <dbReference type="Pfam" id="PF13967"/>
    </source>
</evidence>